<reference evidence="2" key="1">
    <citation type="journal article" date="2015" name="Genome Biol. Evol.">
        <title>Different Ancestries of R Tailocins in Rhizospheric Pseudomonas Isolates.</title>
        <authorList>
            <person name="Ghequire M.G."/>
            <person name="Dillen Y."/>
            <person name="Lambrichts I."/>
            <person name="Proost P."/>
            <person name="Wattiez R."/>
            <person name="De Mot R."/>
        </authorList>
    </citation>
    <scope>NUCLEOTIDE SEQUENCE</scope>
    <source>
        <strain evidence="2">BW11M1</strain>
    </source>
</reference>
<dbReference type="AlphaFoldDB" id="A0A0N9M5Y7"/>
<evidence type="ECO:0000313" key="2">
    <source>
        <dbReference type="EMBL" id="ALG76460.1"/>
    </source>
</evidence>
<protein>
    <recommendedName>
        <fullName evidence="1">PIN like domain-containing protein</fullName>
    </recommendedName>
</protein>
<feature type="domain" description="PIN like" evidence="1">
    <location>
        <begin position="24"/>
        <end position="245"/>
    </location>
</feature>
<reference evidence="2" key="2">
    <citation type="submission" date="2015-01" db="EMBL/GenBank/DDBJ databases">
        <authorList>
            <person name="Xiang T."/>
            <person name="Song Y."/>
            <person name="Huang L."/>
            <person name="Wang B."/>
            <person name="Wu P."/>
        </authorList>
    </citation>
    <scope>NUCLEOTIDE SEQUENCE</scope>
    <source>
        <strain evidence="2">BW11M1</strain>
    </source>
</reference>
<sequence length="385" mass="43837">MRSAFANHFARSEAARKQLWDACIFVFDTNVLTSLYKRSEEAREALFKIIESLGSRVWIPHQVAHEFLRNRPGVAHDQASMYRAAIKSLSDLLSDLESHTKHPFVHSKLHDEFVGVSCRVIEALEGKVSYYEDKIVNDDVKERLADLLEGKVGLAWDDGKLKKAIKDGEERYANLVPPGYEDVSKHKNSTVFEHVRARYGDLILWLQILEHAKSESTAVILITGDQKDDWWLKVGGKTIGPRPELIAEFKDKVGADFSMYSHSSFLSLANNYLDQRTSESVIKEIEDAALETEDSDVEEVWERVDLVPLEALKDRERKLKAEFDGSAKGFSKLLNELAKASPAAAKDLKRELTERMKTRERLRVELLDCQNAIRRMSVSDFSDLV</sequence>
<proteinExistence type="predicted"/>
<name>A0A0N9M5Y7_PSEPU</name>
<dbReference type="InterPro" id="IPR041578">
    <property type="entry name" value="PIN_8"/>
</dbReference>
<dbReference type="Pfam" id="PF18476">
    <property type="entry name" value="PIN_8"/>
    <property type="match status" value="1"/>
</dbReference>
<organism evidence="2">
    <name type="scientific">Pseudomonas putida</name>
    <name type="common">Arthrobacter siderocapsulatus</name>
    <dbReference type="NCBI Taxonomy" id="303"/>
    <lineage>
        <taxon>Bacteria</taxon>
        <taxon>Pseudomonadati</taxon>
        <taxon>Pseudomonadota</taxon>
        <taxon>Gammaproteobacteria</taxon>
        <taxon>Pseudomonadales</taxon>
        <taxon>Pseudomonadaceae</taxon>
        <taxon>Pseudomonas</taxon>
    </lineage>
</organism>
<accession>A0A0N9M5Y7</accession>
<dbReference type="EMBL" id="KP698091">
    <property type="protein sequence ID" value="ALG76460.1"/>
    <property type="molecule type" value="Genomic_DNA"/>
</dbReference>
<evidence type="ECO:0000259" key="1">
    <source>
        <dbReference type="Pfam" id="PF18476"/>
    </source>
</evidence>